<keyword evidence="2 3" id="KW-0129">CBS domain</keyword>
<organism evidence="5 6">
    <name type="scientific">Reticulomyxa filosa</name>
    <dbReference type="NCBI Taxonomy" id="46433"/>
    <lineage>
        <taxon>Eukaryota</taxon>
        <taxon>Sar</taxon>
        <taxon>Rhizaria</taxon>
        <taxon>Retaria</taxon>
        <taxon>Foraminifera</taxon>
        <taxon>Monothalamids</taxon>
        <taxon>Reticulomyxidae</taxon>
        <taxon>Reticulomyxa</taxon>
    </lineage>
</organism>
<name>X6N804_RETFI</name>
<dbReference type="InterPro" id="IPR046342">
    <property type="entry name" value="CBS_dom_sf"/>
</dbReference>
<dbReference type="SMART" id="SM00116">
    <property type="entry name" value="CBS"/>
    <property type="match status" value="2"/>
</dbReference>
<dbReference type="InterPro" id="IPR000644">
    <property type="entry name" value="CBS_dom"/>
</dbReference>
<evidence type="ECO:0000256" key="1">
    <source>
        <dbReference type="ARBA" id="ARBA00022737"/>
    </source>
</evidence>
<protein>
    <recommendedName>
        <fullName evidence="4">CBS domain-containing protein</fullName>
    </recommendedName>
</protein>
<dbReference type="Gene3D" id="3.10.580.10">
    <property type="entry name" value="CBS-domain"/>
    <property type="match status" value="2"/>
</dbReference>
<dbReference type="OrthoDB" id="449052at2759"/>
<dbReference type="Proteomes" id="UP000023152">
    <property type="component" value="Unassembled WGS sequence"/>
</dbReference>
<dbReference type="InterPro" id="IPR050511">
    <property type="entry name" value="AMPK_gamma/SDS23_families"/>
</dbReference>
<evidence type="ECO:0000256" key="2">
    <source>
        <dbReference type="ARBA" id="ARBA00023122"/>
    </source>
</evidence>
<evidence type="ECO:0000256" key="3">
    <source>
        <dbReference type="PROSITE-ProRule" id="PRU00703"/>
    </source>
</evidence>
<gene>
    <name evidence="5" type="ORF">RFI_14809</name>
</gene>
<accession>X6N804</accession>
<dbReference type="SUPFAM" id="SSF54631">
    <property type="entry name" value="CBS-domain pair"/>
    <property type="match status" value="1"/>
</dbReference>
<proteinExistence type="predicted"/>
<dbReference type="Pfam" id="PF00571">
    <property type="entry name" value="CBS"/>
    <property type="match status" value="2"/>
</dbReference>
<dbReference type="PROSITE" id="PS51371">
    <property type="entry name" value="CBS"/>
    <property type="match status" value="1"/>
</dbReference>
<evidence type="ECO:0000259" key="4">
    <source>
        <dbReference type="PROSITE" id="PS51371"/>
    </source>
</evidence>
<keyword evidence="6" id="KW-1185">Reference proteome</keyword>
<evidence type="ECO:0000313" key="5">
    <source>
        <dbReference type="EMBL" id="ETO22390.1"/>
    </source>
</evidence>
<dbReference type="AlphaFoldDB" id="X6N804"/>
<keyword evidence="1" id="KW-0677">Repeat</keyword>
<sequence>MAQDSKTDDVSTFRHELLLPLQKLKVSDLDLSQKPIILSAALSPRQALEELIKHHLICAPVVDGDKFIGVFDLRDAIKFAMEVYRNKHLKEQDIAAMEYIAVSPHISTNTLAYLGNTNNAIPYFFSSLFAKRKGLKKKTKTKTKARMRKFWAVKEGDPALSMLKIVAKGSHIVGVLSSDGKQLKSILSQGQIFHQISQKWTDFKADISVDVLKKAGYVKHPVVQISSKTPAHEAFALMANHQLSGLAVVDEKGLIFFFFFFKLKKNFLGKYLFFFF</sequence>
<dbReference type="EMBL" id="ASPP01010779">
    <property type="protein sequence ID" value="ETO22390.1"/>
    <property type="molecule type" value="Genomic_DNA"/>
</dbReference>
<comment type="caution">
    <text evidence="5">The sequence shown here is derived from an EMBL/GenBank/DDBJ whole genome shotgun (WGS) entry which is preliminary data.</text>
</comment>
<dbReference type="PANTHER" id="PTHR13780">
    <property type="entry name" value="AMP-ACTIVATED PROTEIN KINASE, GAMMA REGULATORY SUBUNIT"/>
    <property type="match status" value="1"/>
</dbReference>
<feature type="domain" description="CBS" evidence="4">
    <location>
        <begin position="31"/>
        <end position="91"/>
    </location>
</feature>
<reference evidence="5 6" key="1">
    <citation type="journal article" date="2013" name="Curr. Biol.">
        <title>The Genome of the Foraminiferan Reticulomyxa filosa.</title>
        <authorList>
            <person name="Glockner G."/>
            <person name="Hulsmann N."/>
            <person name="Schleicher M."/>
            <person name="Noegel A.A."/>
            <person name="Eichinger L."/>
            <person name="Gallinger C."/>
            <person name="Pawlowski J."/>
            <person name="Sierra R."/>
            <person name="Euteneuer U."/>
            <person name="Pillet L."/>
            <person name="Moustafa A."/>
            <person name="Platzer M."/>
            <person name="Groth M."/>
            <person name="Szafranski K."/>
            <person name="Schliwa M."/>
        </authorList>
    </citation>
    <scope>NUCLEOTIDE SEQUENCE [LARGE SCALE GENOMIC DNA]</scope>
</reference>
<dbReference type="PANTHER" id="PTHR13780:SF36">
    <property type="entry name" value="CBS DOMAIN-CONTAINING PROTEIN"/>
    <property type="match status" value="1"/>
</dbReference>
<evidence type="ECO:0000313" key="6">
    <source>
        <dbReference type="Proteomes" id="UP000023152"/>
    </source>
</evidence>